<gene>
    <name evidence="1" type="ORF">MRATA1EN1_LOCUS30960</name>
</gene>
<proteinExistence type="predicted"/>
<dbReference type="Proteomes" id="UP001176941">
    <property type="component" value="Unassembled WGS sequence"/>
</dbReference>
<evidence type="ECO:0000313" key="1">
    <source>
        <dbReference type="EMBL" id="CAI9149342.1"/>
    </source>
</evidence>
<reference evidence="1" key="1">
    <citation type="submission" date="2023-04" db="EMBL/GenBank/DDBJ databases">
        <authorList>
            <consortium name="ELIXIR-Norway"/>
        </authorList>
    </citation>
    <scope>NUCLEOTIDE SEQUENCE [LARGE SCALE GENOMIC DNA]</scope>
</reference>
<evidence type="ECO:0000313" key="2">
    <source>
        <dbReference type="Proteomes" id="UP001176941"/>
    </source>
</evidence>
<dbReference type="EMBL" id="CATKSN020000244">
    <property type="protein sequence ID" value="CAI9149342.1"/>
    <property type="molecule type" value="Genomic_DNA"/>
</dbReference>
<accession>A0ABN8XJ74</accession>
<name>A0ABN8XJ74_RANTA</name>
<sequence>MVGSGVSRSSKEKRENYSSAVSRFCGGIPEELVRLGIGKYVEALTPSGECADKSTERKKGIENTLKHNLSNHPQAHRDGAQPITSVTTLQRKRLQLPCVGTKADGSRLVVQCPRNGHTRASELPTWCSALQHLSALRLRVASGRLQVCDKLVVLAPDLLLLGTTRLFCGTRLTGTRFFPRSLLVRDVDAHVRCNTYHRYQLTLRSGLLPLKTSAHSLQENTYDRYWLLSKYSAV</sequence>
<protein>
    <submittedName>
        <fullName evidence="1">Uncharacterized protein</fullName>
    </submittedName>
</protein>
<keyword evidence="2" id="KW-1185">Reference proteome</keyword>
<comment type="caution">
    <text evidence="1">The sequence shown here is derived from an EMBL/GenBank/DDBJ whole genome shotgun (WGS) entry which is preliminary data.</text>
</comment>
<organism evidence="1 2">
    <name type="scientific">Rangifer tarandus platyrhynchus</name>
    <name type="common">Svalbard reindeer</name>
    <dbReference type="NCBI Taxonomy" id="3082113"/>
    <lineage>
        <taxon>Eukaryota</taxon>
        <taxon>Metazoa</taxon>
        <taxon>Chordata</taxon>
        <taxon>Craniata</taxon>
        <taxon>Vertebrata</taxon>
        <taxon>Euteleostomi</taxon>
        <taxon>Mammalia</taxon>
        <taxon>Eutheria</taxon>
        <taxon>Laurasiatheria</taxon>
        <taxon>Artiodactyla</taxon>
        <taxon>Ruminantia</taxon>
        <taxon>Pecora</taxon>
        <taxon>Cervidae</taxon>
        <taxon>Odocoileinae</taxon>
        <taxon>Rangifer</taxon>
    </lineage>
</organism>